<dbReference type="AlphaFoldDB" id="A0AAF0EYU5"/>
<feature type="domain" description="PRELI/MSF1" evidence="1">
    <location>
        <begin position="1"/>
        <end position="164"/>
    </location>
</feature>
<protein>
    <submittedName>
        <fullName evidence="2">Aminodeoxychorismate lyase</fullName>
        <ecNumber evidence="2">4.1.3.38</ecNumber>
    </submittedName>
</protein>
<proteinExistence type="predicted"/>
<evidence type="ECO:0000313" key="3">
    <source>
        <dbReference type="Proteomes" id="UP001219933"/>
    </source>
</evidence>
<keyword evidence="3" id="KW-1185">Reference proteome</keyword>
<evidence type="ECO:0000313" key="2">
    <source>
        <dbReference type="EMBL" id="WFD36761.1"/>
    </source>
</evidence>
<dbReference type="EMBL" id="CP119881">
    <property type="protein sequence ID" value="WFD36761.1"/>
    <property type="molecule type" value="Genomic_DNA"/>
</dbReference>
<organism evidence="2 3">
    <name type="scientific">Malassezia cuniculi</name>
    <dbReference type="NCBI Taxonomy" id="948313"/>
    <lineage>
        <taxon>Eukaryota</taxon>
        <taxon>Fungi</taxon>
        <taxon>Dikarya</taxon>
        <taxon>Basidiomycota</taxon>
        <taxon>Ustilaginomycotina</taxon>
        <taxon>Malasseziomycetes</taxon>
        <taxon>Malasseziales</taxon>
        <taxon>Malasseziaceae</taxon>
        <taxon>Malassezia</taxon>
    </lineage>
</organism>
<dbReference type="InterPro" id="IPR037365">
    <property type="entry name" value="Slowmo/Ups"/>
</dbReference>
<reference evidence="2" key="1">
    <citation type="submission" date="2023-03" db="EMBL/GenBank/DDBJ databases">
        <title>Mating type loci evolution in Malassezia.</title>
        <authorList>
            <person name="Coelho M.A."/>
        </authorList>
    </citation>
    <scope>NUCLEOTIDE SEQUENCE</scope>
    <source>
        <strain evidence="2">CBS 11721</strain>
    </source>
</reference>
<dbReference type="PROSITE" id="PS50904">
    <property type="entry name" value="PRELI_MSF1"/>
    <property type="match status" value="1"/>
</dbReference>
<dbReference type="Pfam" id="PF04707">
    <property type="entry name" value="PRELI"/>
    <property type="match status" value="1"/>
</dbReference>
<dbReference type="Proteomes" id="UP001219933">
    <property type="component" value="Chromosome 5"/>
</dbReference>
<dbReference type="GO" id="GO:0005758">
    <property type="term" value="C:mitochondrial intermembrane space"/>
    <property type="evidence" value="ECO:0007669"/>
    <property type="project" value="InterPro"/>
</dbReference>
<evidence type="ECO:0000259" key="1">
    <source>
        <dbReference type="PROSITE" id="PS50904"/>
    </source>
</evidence>
<gene>
    <name evidence="2" type="ORF">MCUN1_003648</name>
</gene>
<dbReference type="PANTHER" id="PTHR11158">
    <property type="entry name" value="MSF1/PX19 RELATED"/>
    <property type="match status" value="1"/>
</dbReference>
<dbReference type="EC" id="4.1.3.38" evidence="2"/>
<sequence length="221" mass="25397">MVRSFDQDSTFSHVLSVDVLDRRIEERVENDVKKIVLRTARLILKQGSLPSWAPQGIIKNTQSWVLEESVVDLNPRDSELPRTMSVWTQNLDHTTVMTVTDRMRFTERPDDTLCSSHGDVISSVGLAVVRGRIEKFGYKRYIAHHATAREGIIWTIQHLPQILKSGITADALDAPKSLSRRRRLLHALRPPFLDGYPLGPFQWIRKKWRQLRGKETPLLSV</sequence>
<name>A0AAF0EYU5_9BASI</name>
<dbReference type="InterPro" id="IPR006797">
    <property type="entry name" value="PRELI/MSF1_dom"/>
</dbReference>
<keyword evidence="2" id="KW-0456">Lyase</keyword>
<dbReference type="GO" id="GO:0008696">
    <property type="term" value="F:4-amino-4-deoxychorismate lyase activity"/>
    <property type="evidence" value="ECO:0007669"/>
    <property type="project" value="UniProtKB-EC"/>
</dbReference>
<accession>A0AAF0EYU5</accession>